<dbReference type="GeneID" id="38665645"/>
<dbReference type="EMBL" id="AP018553">
    <property type="protein sequence ID" value="BBD71765.1"/>
    <property type="molecule type" value="Genomic_DNA"/>
</dbReference>
<feature type="transmembrane region" description="Helical" evidence="1">
    <location>
        <begin position="91"/>
        <end position="107"/>
    </location>
</feature>
<dbReference type="KEGG" id="sacd:HS1genome_0154"/>
<keyword evidence="4" id="KW-1185">Reference proteome</keyword>
<feature type="transmembrane region" description="Helical" evidence="1">
    <location>
        <begin position="43"/>
        <end position="70"/>
    </location>
</feature>
<keyword evidence="1" id="KW-0472">Membrane</keyword>
<accession>A0A348B0R3</accession>
<dbReference type="OrthoDB" id="34468at2157"/>
<proteinExistence type="predicted"/>
<sequence>MGLIIYLLTTFLVSFLSNATPFFGAPYTLVTATLLAEAGVNPLNFVLFVTAAALAASTSKLVMYVLGVALKRPLTKSKNIRFISKFVNKKSFYVTLFVLSIIPFLPLDDYVFIVGGASDAKVGSMLAVSSLGKLIKTGAEVTVELEGLRVAEGLLRGFGLSYLDLGLIGTIAFVVIGLAIAKLDWENIYRKVLTQSHREGA</sequence>
<evidence type="ECO:0000313" key="2">
    <source>
        <dbReference type="EMBL" id="BBD71765.1"/>
    </source>
</evidence>
<evidence type="ECO:0000313" key="3">
    <source>
        <dbReference type="EMBL" id="GGT99083.1"/>
    </source>
</evidence>
<protein>
    <recommendedName>
        <fullName evidence="5">DedA family protein</fullName>
    </recommendedName>
</protein>
<evidence type="ECO:0000313" key="4">
    <source>
        <dbReference type="Proteomes" id="UP000276741"/>
    </source>
</evidence>
<evidence type="ECO:0008006" key="5">
    <source>
        <dbReference type="Google" id="ProtNLM"/>
    </source>
</evidence>
<reference evidence="3" key="4">
    <citation type="submission" date="2020-09" db="EMBL/GenBank/DDBJ databases">
        <authorList>
            <person name="Sun Q."/>
            <person name="Ohkuma M."/>
        </authorList>
    </citation>
    <scope>NUCLEOTIDE SEQUENCE</scope>
    <source>
        <strain evidence="3">JCM 31740</strain>
    </source>
</reference>
<reference evidence="2" key="3">
    <citation type="journal article" date="2019" name="BMC Res. Notes">
        <title>Complete genome sequence of the Sulfodiicoccus acidiphilus strain HS-1T, the first crenarchaeon that lacks polB3, isolated from an acidic hot spring in Ohwaku-dani, Hakone, Japan.</title>
        <authorList>
            <person name="Sakai H.D."/>
            <person name="Kurosawa N."/>
        </authorList>
    </citation>
    <scope>NUCLEOTIDE SEQUENCE</scope>
    <source>
        <strain evidence="2">HS-1</strain>
    </source>
</reference>
<organism evidence="2 4">
    <name type="scientific">Sulfodiicoccus acidiphilus</name>
    <dbReference type="NCBI Taxonomy" id="1670455"/>
    <lineage>
        <taxon>Archaea</taxon>
        <taxon>Thermoproteota</taxon>
        <taxon>Thermoprotei</taxon>
        <taxon>Sulfolobales</taxon>
        <taxon>Sulfolobaceae</taxon>
        <taxon>Sulfodiicoccus</taxon>
    </lineage>
</organism>
<reference evidence="4" key="2">
    <citation type="submission" date="2018-04" db="EMBL/GenBank/DDBJ databases">
        <title>Complete genome sequence of Sulfodiicoccus acidiphilus strain HS-1.</title>
        <authorList>
            <person name="Sakai H.D."/>
            <person name="Kurosawa N."/>
        </authorList>
    </citation>
    <scope>NUCLEOTIDE SEQUENCE [LARGE SCALE GENOMIC DNA]</scope>
    <source>
        <strain evidence="4">HS-1</strain>
    </source>
</reference>
<dbReference type="RefSeq" id="WP_126449089.1">
    <property type="nucleotide sequence ID" value="NZ_AP018553.1"/>
</dbReference>
<gene>
    <name evidence="3" type="ORF">GCM10007116_15490</name>
    <name evidence="2" type="ORF">HS1genome_0154</name>
</gene>
<dbReference type="Proteomes" id="UP000616143">
    <property type="component" value="Unassembled WGS sequence"/>
</dbReference>
<dbReference type="Proteomes" id="UP000276741">
    <property type="component" value="Chromosome"/>
</dbReference>
<keyword evidence="1" id="KW-0812">Transmembrane</keyword>
<feature type="transmembrane region" description="Helical" evidence="1">
    <location>
        <begin position="162"/>
        <end position="181"/>
    </location>
</feature>
<dbReference type="AlphaFoldDB" id="A0A348B0R3"/>
<keyword evidence="1" id="KW-1133">Transmembrane helix</keyword>
<name>A0A348B0R3_9CREN</name>
<dbReference type="EMBL" id="BMQS01000014">
    <property type="protein sequence ID" value="GGT99083.1"/>
    <property type="molecule type" value="Genomic_DNA"/>
</dbReference>
<reference evidence="3" key="1">
    <citation type="journal article" date="2014" name="Int. J. Syst. Evol. Microbiol.">
        <title>Complete genome sequence of Corynebacterium casei LMG S-19264T (=DSM 44701T), isolated from a smear-ripened cheese.</title>
        <authorList>
            <consortium name="US DOE Joint Genome Institute (JGI-PGF)"/>
            <person name="Walter F."/>
            <person name="Albersmeier A."/>
            <person name="Kalinowski J."/>
            <person name="Ruckert C."/>
        </authorList>
    </citation>
    <scope>NUCLEOTIDE SEQUENCE</scope>
    <source>
        <strain evidence="3">JCM 31740</strain>
    </source>
</reference>
<evidence type="ECO:0000256" key="1">
    <source>
        <dbReference type="SAM" id="Phobius"/>
    </source>
</evidence>